<evidence type="ECO:0000313" key="3">
    <source>
        <dbReference type="Proteomes" id="UP000241394"/>
    </source>
</evidence>
<dbReference type="Proteomes" id="UP000241394">
    <property type="component" value="Chromosome LG16"/>
</dbReference>
<keyword evidence="3" id="KW-1185">Reference proteome</keyword>
<dbReference type="OMA" id="LDHECLK"/>
<reference evidence="3" key="2">
    <citation type="journal article" date="2018" name="BMC Genomics">
        <title>A manually annotated Actinidia chinensis var. chinensis (kiwifruit) genome highlights the challenges associated with draft genomes and gene prediction in plants.</title>
        <authorList>
            <person name="Pilkington S.M."/>
            <person name="Crowhurst R."/>
            <person name="Hilario E."/>
            <person name="Nardozza S."/>
            <person name="Fraser L."/>
            <person name="Peng Y."/>
            <person name="Gunaseelan K."/>
            <person name="Simpson R."/>
            <person name="Tahir J."/>
            <person name="Deroles S.C."/>
            <person name="Templeton K."/>
            <person name="Luo Z."/>
            <person name="Davy M."/>
            <person name="Cheng C."/>
            <person name="McNeilage M."/>
            <person name="Scaglione D."/>
            <person name="Liu Y."/>
            <person name="Zhang Q."/>
            <person name="Datson P."/>
            <person name="De Silva N."/>
            <person name="Gardiner S.E."/>
            <person name="Bassett H."/>
            <person name="Chagne D."/>
            <person name="McCallum J."/>
            <person name="Dzierzon H."/>
            <person name="Deng C."/>
            <person name="Wang Y.Y."/>
            <person name="Barron L."/>
            <person name="Manako K."/>
            <person name="Bowen J."/>
            <person name="Foster T.M."/>
            <person name="Erridge Z.A."/>
            <person name="Tiffin H."/>
            <person name="Waite C.N."/>
            <person name="Davies K.M."/>
            <person name="Grierson E.P."/>
            <person name="Laing W.A."/>
            <person name="Kirk R."/>
            <person name="Chen X."/>
            <person name="Wood M."/>
            <person name="Montefiori M."/>
            <person name="Brummell D.A."/>
            <person name="Schwinn K.E."/>
            <person name="Catanach A."/>
            <person name="Fullerton C."/>
            <person name="Li D."/>
            <person name="Meiyalaghan S."/>
            <person name="Nieuwenhuizen N."/>
            <person name="Read N."/>
            <person name="Prakash R."/>
            <person name="Hunter D."/>
            <person name="Zhang H."/>
            <person name="McKenzie M."/>
            <person name="Knabel M."/>
            <person name="Harris A."/>
            <person name="Allan A.C."/>
            <person name="Gleave A."/>
            <person name="Chen A."/>
            <person name="Janssen B.J."/>
            <person name="Plunkett B."/>
            <person name="Ampomah-Dwamena C."/>
            <person name="Voogd C."/>
            <person name="Leif D."/>
            <person name="Lafferty D."/>
            <person name="Souleyre E.J.F."/>
            <person name="Varkonyi-Gasic E."/>
            <person name="Gambi F."/>
            <person name="Hanley J."/>
            <person name="Yao J.L."/>
            <person name="Cheung J."/>
            <person name="David K.M."/>
            <person name="Warren B."/>
            <person name="Marsh K."/>
            <person name="Snowden K.C."/>
            <person name="Lin-Wang K."/>
            <person name="Brian L."/>
            <person name="Martinez-Sanchez M."/>
            <person name="Wang M."/>
            <person name="Ileperuma N."/>
            <person name="Macnee N."/>
            <person name="Campin R."/>
            <person name="McAtee P."/>
            <person name="Drummond R.S.M."/>
            <person name="Espley R.V."/>
            <person name="Ireland H.S."/>
            <person name="Wu R."/>
            <person name="Atkinson R.G."/>
            <person name="Karunairetnam S."/>
            <person name="Bulley S."/>
            <person name="Chunkath S."/>
            <person name="Hanley Z."/>
            <person name="Storey R."/>
            <person name="Thrimawithana A.H."/>
            <person name="Thomson S."/>
            <person name="David C."/>
            <person name="Testolin R."/>
            <person name="Huang H."/>
            <person name="Hellens R.P."/>
            <person name="Schaffer R.J."/>
        </authorList>
    </citation>
    <scope>NUCLEOTIDE SEQUENCE [LARGE SCALE GENOMIC DNA]</scope>
    <source>
        <strain evidence="3">cv. Red5</strain>
    </source>
</reference>
<reference evidence="2 3" key="1">
    <citation type="submission" date="2017-07" db="EMBL/GenBank/DDBJ databases">
        <title>An improved, manually edited Actinidia chinensis var. chinensis (kiwifruit) genome highlights the challenges associated with draft genomes and gene prediction in plants.</title>
        <authorList>
            <person name="Pilkington S."/>
            <person name="Crowhurst R."/>
            <person name="Hilario E."/>
            <person name="Nardozza S."/>
            <person name="Fraser L."/>
            <person name="Peng Y."/>
            <person name="Gunaseelan K."/>
            <person name="Simpson R."/>
            <person name="Tahir J."/>
            <person name="Deroles S."/>
            <person name="Templeton K."/>
            <person name="Luo Z."/>
            <person name="Davy M."/>
            <person name="Cheng C."/>
            <person name="Mcneilage M."/>
            <person name="Scaglione D."/>
            <person name="Liu Y."/>
            <person name="Zhang Q."/>
            <person name="Datson P."/>
            <person name="De Silva N."/>
            <person name="Gardiner S."/>
            <person name="Bassett H."/>
            <person name="Chagne D."/>
            <person name="Mccallum J."/>
            <person name="Dzierzon H."/>
            <person name="Deng C."/>
            <person name="Wang Y.-Y."/>
            <person name="Barron N."/>
            <person name="Manako K."/>
            <person name="Bowen J."/>
            <person name="Foster T."/>
            <person name="Erridge Z."/>
            <person name="Tiffin H."/>
            <person name="Waite C."/>
            <person name="Davies K."/>
            <person name="Grierson E."/>
            <person name="Laing W."/>
            <person name="Kirk R."/>
            <person name="Chen X."/>
            <person name="Wood M."/>
            <person name="Montefiori M."/>
            <person name="Brummell D."/>
            <person name="Schwinn K."/>
            <person name="Catanach A."/>
            <person name="Fullerton C."/>
            <person name="Li D."/>
            <person name="Meiyalaghan S."/>
            <person name="Nieuwenhuizen N."/>
            <person name="Read N."/>
            <person name="Prakash R."/>
            <person name="Hunter D."/>
            <person name="Zhang H."/>
            <person name="Mckenzie M."/>
            <person name="Knabel M."/>
            <person name="Harris A."/>
            <person name="Allan A."/>
            <person name="Chen A."/>
            <person name="Janssen B."/>
            <person name="Plunkett B."/>
            <person name="Dwamena C."/>
            <person name="Voogd C."/>
            <person name="Leif D."/>
            <person name="Lafferty D."/>
            <person name="Souleyre E."/>
            <person name="Varkonyi-Gasic E."/>
            <person name="Gambi F."/>
            <person name="Hanley J."/>
            <person name="Yao J.-L."/>
            <person name="Cheung J."/>
            <person name="David K."/>
            <person name="Warren B."/>
            <person name="Marsh K."/>
            <person name="Snowden K."/>
            <person name="Lin-Wang K."/>
            <person name="Brian L."/>
            <person name="Martinez-Sanchez M."/>
            <person name="Wang M."/>
            <person name="Ileperuma N."/>
            <person name="Macnee N."/>
            <person name="Campin R."/>
            <person name="Mcatee P."/>
            <person name="Drummond R."/>
            <person name="Espley R."/>
            <person name="Ireland H."/>
            <person name="Wu R."/>
            <person name="Atkinson R."/>
            <person name="Karunairetnam S."/>
            <person name="Bulley S."/>
            <person name="Chunkath S."/>
            <person name="Hanley Z."/>
            <person name="Storey R."/>
            <person name="Thrimawithana A."/>
            <person name="Thomson S."/>
            <person name="David C."/>
            <person name="Testolin R."/>
        </authorList>
    </citation>
    <scope>NUCLEOTIDE SEQUENCE [LARGE SCALE GENOMIC DNA]</scope>
    <source>
        <strain evidence="3">cv. Red5</strain>
        <tissue evidence="2">Young leaf</tissue>
    </source>
</reference>
<accession>A0A2R6QI64</accession>
<name>A0A2R6QI64_ACTCC</name>
<dbReference type="AlphaFoldDB" id="A0A2R6QI64"/>
<organism evidence="2 3">
    <name type="scientific">Actinidia chinensis var. chinensis</name>
    <name type="common">Chinese soft-hair kiwi</name>
    <dbReference type="NCBI Taxonomy" id="1590841"/>
    <lineage>
        <taxon>Eukaryota</taxon>
        <taxon>Viridiplantae</taxon>
        <taxon>Streptophyta</taxon>
        <taxon>Embryophyta</taxon>
        <taxon>Tracheophyta</taxon>
        <taxon>Spermatophyta</taxon>
        <taxon>Magnoliopsida</taxon>
        <taxon>eudicotyledons</taxon>
        <taxon>Gunneridae</taxon>
        <taxon>Pentapetalae</taxon>
        <taxon>asterids</taxon>
        <taxon>Ericales</taxon>
        <taxon>Actinidiaceae</taxon>
        <taxon>Actinidia</taxon>
    </lineage>
</organism>
<dbReference type="STRING" id="1590841.A0A2R6QI64"/>
<gene>
    <name evidence="2" type="ORF">CEY00_Acc18651</name>
</gene>
<dbReference type="Gramene" id="PSS08315">
    <property type="protein sequence ID" value="PSS08315"/>
    <property type="gene ID" value="CEY00_Acc18651"/>
</dbReference>
<dbReference type="InParanoid" id="A0A2R6QI64"/>
<dbReference type="InterPro" id="IPR004902">
    <property type="entry name" value="Rhabdo_ncap_2"/>
</dbReference>
<protein>
    <submittedName>
        <fullName evidence="2">Nucleoprotein</fullName>
    </submittedName>
</protein>
<comment type="caution">
    <text evidence="2">The sequence shown here is derived from an EMBL/GenBank/DDBJ whole genome shotgun (WGS) entry which is preliminary data.</text>
</comment>
<evidence type="ECO:0000256" key="1">
    <source>
        <dbReference type="ARBA" id="ARBA00004328"/>
    </source>
</evidence>
<sequence length="396" mass="45433">MALPHNFILKQNADGELEVGIDSTNEWKDEDLLGKEKLHLVKLEDLETDLDRVAYIQHAIDCLCKQVSRSSVGALITLAWNMVSPDDTRRAVFARNEAYVEGVDKAVSTLSKEVIQHSKSAPAYNLPRTYEKRRRAVAYVAGSALRLLTKPAENYVNTFGHITRAYRNFYREDFPIEMSLDEKCVTMTKNLLERMNILKNSIIPFLYHFDELEGGDKRMCKTLFEQHLSYTGIHAYPLFLTAAEKLELEANELIALLHNRLTRNAVGVIQHILNEYDFSGEREGKHAQRTWKYARVFNERVFAELQTKHCAVLVTVLAYLNRMLGTSGGENVLRIKQIEHIVQTNGSLYETVAKNIYEWAVGRKERPEGRTDEWKTTESFVLNFIKERGEQSGSKT</sequence>
<dbReference type="OrthoDB" id="1710629at2759"/>
<evidence type="ECO:0000313" key="2">
    <source>
        <dbReference type="EMBL" id="PSS08315.1"/>
    </source>
</evidence>
<proteinExistence type="predicted"/>
<dbReference type="EMBL" id="NKQK01000016">
    <property type="protein sequence ID" value="PSS08315.1"/>
    <property type="molecule type" value="Genomic_DNA"/>
</dbReference>
<comment type="subcellular location">
    <subcellularLocation>
        <location evidence="1">Virion</location>
    </subcellularLocation>
</comment>
<dbReference type="Pfam" id="PF03216">
    <property type="entry name" value="Rhabdo_ncap_2"/>
    <property type="match status" value="1"/>
</dbReference>